<keyword evidence="3" id="KW-1185">Reference proteome</keyword>
<organism evidence="2 3">
    <name type="scientific">Streptomyces spinosisporus</name>
    <dbReference type="NCBI Taxonomy" id="2927582"/>
    <lineage>
        <taxon>Bacteria</taxon>
        <taxon>Bacillati</taxon>
        <taxon>Actinomycetota</taxon>
        <taxon>Actinomycetes</taxon>
        <taxon>Kitasatosporales</taxon>
        <taxon>Streptomycetaceae</taxon>
        <taxon>Streptomyces</taxon>
    </lineage>
</organism>
<dbReference type="InterPro" id="IPR003779">
    <property type="entry name" value="CMD-like"/>
</dbReference>
<protein>
    <submittedName>
        <fullName evidence="2">Carboxymuconolactone decarboxylase family protein</fullName>
    </submittedName>
</protein>
<gene>
    <name evidence="2" type="ORF">MQN93_17710</name>
</gene>
<dbReference type="SUPFAM" id="SSF69118">
    <property type="entry name" value="AhpD-like"/>
    <property type="match status" value="1"/>
</dbReference>
<proteinExistence type="predicted"/>
<evidence type="ECO:0000259" key="1">
    <source>
        <dbReference type="Pfam" id="PF02627"/>
    </source>
</evidence>
<evidence type="ECO:0000313" key="3">
    <source>
        <dbReference type="Proteomes" id="UP001165270"/>
    </source>
</evidence>
<dbReference type="Pfam" id="PF02627">
    <property type="entry name" value="CMD"/>
    <property type="match status" value="1"/>
</dbReference>
<reference evidence="2" key="1">
    <citation type="submission" date="2022-03" db="EMBL/GenBank/DDBJ databases">
        <title>Streptomyces 7R015 and 7R016 isolated from Barleria lupulina in Thailand.</title>
        <authorList>
            <person name="Kanchanasin P."/>
            <person name="Phongsopitanun W."/>
            <person name="Tanasupawat S."/>
        </authorList>
    </citation>
    <scope>NUCLEOTIDE SEQUENCE</scope>
    <source>
        <strain evidence="2">7R016</strain>
    </source>
</reference>
<evidence type="ECO:0000313" key="2">
    <source>
        <dbReference type="EMBL" id="MCI3241557.1"/>
    </source>
</evidence>
<sequence length="206" mass="22608">MALVPLVSKEDVDATDRPLLEAGEETFGTLLNTWLAIAHCPGMFSTYLPFIRSVTGPGELDTRIKELTAVHVSLLNHCRYSVSHRCYSALNKGISEADLERLATGDFAAFTDRERLALRFTRALTLDLPETTRGQSVTGVDGELLAEVRDAFTPRELVELVMSVGLWNALSRFHRVMDFDLDLGEPPAAVDAAVTGVSHTRDVLGH</sequence>
<accession>A0ABS9XKV9</accession>
<dbReference type="PANTHER" id="PTHR34846">
    <property type="entry name" value="4-CARBOXYMUCONOLACTONE DECARBOXYLASE FAMILY PROTEIN (AFU_ORTHOLOGUE AFUA_6G11590)"/>
    <property type="match status" value="1"/>
</dbReference>
<name>A0ABS9XKV9_9ACTN</name>
<dbReference type="EMBL" id="JALDAX010000006">
    <property type="protein sequence ID" value="MCI3241557.1"/>
    <property type="molecule type" value="Genomic_DNA"/>
</dbReference>
<dbReference type="RefSeq" id="WP_242710225.1">
    <property type="nucleotide sequence ID" value="NZ_JALDAX010000006.1"/>
</dbReference>
<dbReference type="Proteomes" id="UP001165270">
    <property type="component" value="Unassembled WGS sequence"/>
</dbReference>
<dbReference type="PANTHER" id="PTHR34846:SF5">
    <property type="entry name" value="CARBOXYMUCONOLACTONE DECARBOXYLASE-LIKE DOMAIN-CONTAINING PROTEIN"/>
    <property type="match status" value="1"/>
</dbReference>
<feature type="domain" description="Carboxymuconolactone decarboxylase-like" evidence="1">
    <location>
        <begin position="44"/>
        <end position="122"/>
    </location>
</feature>
<dbReference type="InterPro" id="IPR029032">
    <property type="entry name" value="AhpD-like"/>
</dbReference>
<comment type="caution">
    <text evidence="2">The sequence shown here is derived from an EMBL/GenBank/DDBJ whole genome shotgun (WGS) entry which is preliminary data.</text>
</comment>
<dbReference type="Gene3D" id="1.20.1290.10">
    <property type="entry name" value="AhpD-like"/>
    <property type="match status" value="1"/>
</dbReference>